<feature type="domain" description="C2H2-type" evidence="5">
    <location>
        <begin position="626"/>
        <end position="652"/>
    </location>
</feature>
<dbReference type="GO" id="GO:0070530">
    <property type="term" value="F:K63-linked polyubiquitin modification-dependent protein binding"/>
    <property type="evidence" value="ECO:0007669"/>
    <property type="project" value="TreeGrafter"/>
</dbReference>
<dbReference type="GO" id="GO:0008270">
    <property type="term" value="F:zinc ion binding"/>
    <property type="evidence" value="ECO:0007669"/>
    <property type="project" value="UniProtKB-KW"/>
</dbReference>
<sequence length="652" mass="73464">MHHSSNMESTKIEARTNIASPPDEATENGRVPRDEEGRCPKGVMVRQDEPMMGQGGLCGVTSPGIDSLPPITSPPTAGTNANGIASEVQESLTTLLSAEGTVCQDELIAKLRSVVNENLELKETIAQNNLALRQQLALVVKWNQQNEQQQHHHRQQLLEFGQQLSSLQQENATLKAHLAGTKTSDVTQPRFQELDETIRLLNTRLEVAERNLRQVQDEREKLIAQRSRLEGDITLLKCDLTTTRSEQERLQLERFELLSTANELRQQLRQVREGAAAKARSLEASPVYEGMDNPLGEVEIKKMKDQLRKEQDTSATLLQELHDTRTQVEGLESEVHRAQEETSMYRERCRNLQSKIDATFAHAPTISDRKEPLDALERKRLMDEAAMLREEVDTLDAALTAERQKTADERTALAKSHSELGRLKKELQETKERLERETQNDHYYQVKIKSASEKYDEATAKLMSYEELLAAKNDELSRLKKDLGQAKASLAERASEGETIAILRAQVEVYQGDFRAEREAREALATDREKLRDELRHLQTRNTQLVDELEAYQRRHLNQGQGRGSRAASEEPIGGTASGGGGGGGVSIPHGGGALLSPEVLWDKLSNTSDKKEEDKKEEEIDENLFYCPKCNKSFAQYRPLEEHVNRCLDED</sequence>
<feature type="region of interest" description="Disordered" evidence="4">
    <location>
        <begin position="405"/>
        <end position="425"/>
    </location>
</feature>
<dbReference type="Proteomes" id="UP000283509">
    <property type="component" value="Unassembled WGS sequence"/>
</dbReference>
<feature type="compositionally biased region" description="Gly residues" evidence="4">
    <location>
        <begin position="576"/>
        <end position="594"/>
    </location>
</feature>
<dbReference type="GO" id="GO:0005737">
    <property type="term" value="C:cytoplasm"/>
    <property type="evidence" value="ECO:0007669"/>
    <property type="project" value="TreeGrafter"/>
</dbReference>
<dbReference type="AlphaFoldDB" id="A0A423U5T9"/>
<dbReference type="Gene3D" id="1.10.287.1490">
    <property type="match status" value="1"/>
</dbReference>
<evidence type="ECO:0000313" key="7">
    <source>
        <dbReference type="Proteomes" id="UP000283509"/>
    </source>
</evidence>
<proteinExistence type="predicted"/>
<dbReference type="GO" id="GO:0043122">
    <property type="term" value="P:regulation of canonical NF-kappaB signal transduction"/>
    <property type="evidence" value="ECO:0007669"/>
    <property type="project" value="TreeGrafter"/>
</dbReference>
<dbReference type="Gene3D" id="1.20.5.990">
    <property type="entry name" value="Nemo cc2-lz domain - 1d5 darpin complex"/>
    <property type="match status" value="1"/>
</dbReference>
<keyword evidence="1 3" id="KW-0175">Coiled coil</keyword>
<feature type="region of interest" description="Disordered" evidence="4">
    <location>
        <begin position="1"/>
        <end position="39"/>
    </location>
</feature>
<dbReference type="GO" id="GO:0005634">
    <property type="term" value="C:nucleus"/>
    <property type="evidence" value="ECO:0007669"/>
    <property type="project" value="TreeGrafter"/>
</dbReference>
<dbReference type="InterPro" id="IPR032419">
    <property type="entry name" value="CC2-LZ_dom"/>
</dbReference>
<evidence type="ECO:0000313" key="6">
    <source>
        <dbReference type="EMBL" id="ROT84077.1"/>
    </source>
</evidence>
<comment type="caution">
    <text evidence="6">The sequence shown here is derived from an EMBL/GenBank/DDBJ whole genome shotgun (WGS) entry which is preliminary data.</text>
</comment>
<keyword evidence="2" id="KW-0863">Zinc-finger</keyword>
<keyword evidence="2" id="KW-0862">Zinc</keyword>
<evidence type="ECO:0000256" key="2">
    <source>
        <dbReference type="PROSITE-ProRule" id="PRU00042"/>
    </source>
</evidence>
<keyword evidence="2" id="KW-0479">Metal-binding</keyword>
<dbReference type="PROSITE" id="PS50157">
    <property type="entry name" value="ZINC_FINGER_C2H2_2"/>
    <property type="match status" value="1"/>
</dbReference>
<protein>
    <submittedName>
        <fullName evidence="6">Optineurin</fullName>
    </submittedName>
</protein>
<feature type="coiled-coil region" evidence="3">
    <location>
        <begin position="514"/>
        <end position="555"/>
    </location>
</feature>
<dbReference type="InterPro" id="IPR051301">
    <property type="entry name" value="Optineurin/NFkB_EssMod"/>
</dbReference>
<dbReference type="Gene3D" id="1.20.5.390">
    <property type="entry name" value="L1 transposable element, trimerization domain"/>
    <property type="match status" value="1"/>
</dbReference>
<dbReference type="InterPro" id="IPR013087">
    <property type="entry name" value="Znf_C2H2_type"/>
</dbReference>
<evidence type="ECO:0000256" key="1">
    <source>
        <dbReference type="ARBA" id="ARBA00023054"/>
    </source>
</evidence>
<organism evidence="6 7">
    <name type="scientific">Penaeus vannamei</name>
    <name type="common">Whiteleg shrimp</name>
    <name type="synonym">Litopenaeus vannamei</name>
    <dbReference type="NCBI Taxonomy" id="6689"/>
    <lineage>
        <taxon>Eukaryota</taxon>
        <taxon>Metazoa</taxon>
        <taxon>Ecdysozoa</taxon>
        <taxon>Arthropoda</taxon>
        <taxon>Crustacea</taxon>
        <taxon>Multicrustacea</taxon>
        <taxon>Malacostraca</taxon>
        <taxon>Eumalacostraca</taxon>
        <taxon>Eucarida</taxon>
        <taxon>Decapoda</taxon>
        <taxon>Dendrobranchiata</taxon>
        <taxon>Penaeoidea</taxon>
        <taxon>Penaeidae</taxon>
        <taxon>Penaeus</taxon>
    </lineage>
</organism>
<reference evidence="6 7" key="1">
    <citation type="submission" date="2018-04" db="EMBL/GenBank/DDBJ databases">
        <authorList>
            <person name="Zhang X."/>
            <person name="Yuan J."/>
            <person name="Li F."/>
            <person name="Xiang J."/>
        </authorList>
    </citation>
    <scope>NUCLEOTIDE SEQUENCE [LARGE SCALE GENOMIC DNA]</scope>
    <source>
        <tissue evidence="6">Muscle</tissue>
    </source>
</reference>
<evidence type="ECO:0000256" key="3">
    <source>
        <dbReference type="SAM" id="Coils"/>
    </source>
</evidence>
<dbReference type="OrthoDB" id="6380147at2759"/>
<dbReference type="STRING" id="6689.A0A423U5T9"/>
<dbReference type="PANTHER" id="PTHR31553">
    <property type="entry name" value="NF-KAPPA-B ESSENTIAL MODULATOR"/>
    <property type="match status" value="1"/>
</dbReference>
<evidence type="ECO:0000259" key="5">
    <source>
        <dbReference type="PROSITE" id="PS50157"/>
    </source>
</evidence>
<feature type="region of interest" description="Disordered" evidence="4">
    <location>
        <begin position="557"/>
        <end position="620"/>
    </location>
</feature>
<accession>A0A423U5T9</accession>
<feature type="coiled-coil region" evidence="3">
    <location>
        <begin position="191"/>
        <end position="232"/>
    </location>
</feature>
<name>A0A423U5T9_PENVA</name>
<feature type="compositionally biased region" description="Basic and acidic residues" evidence="4">
    <location>
        <begin position="30"/>
        <end position="39"/>
    </location>
</feature>
<gene>
    <name evidence="6" type="ORF">C7M84_022741</name>
</gene>
<keyword evidence="7" id="KW-1185">Reference proteome</keyword>
<dbReference type="PANTHER" id="PTHR31553:SF1">
    <property type="entry name" value="NF-KAPPA-B ESSENTIAL MODULATOR"/>
    <property type="match status" value="1"/>
</dbReference>
<dbReference type="EMBL" id="QCYY01000597">
    <property type="protein sequence ID" value="ROT84077.1"/>
    <property type="molecule type" value="Genomic_DNA"/>
</dbReference>
<dbReference type="Pfam" id="PF16516">
    <property type="entry name" value="CC2-LZ"/>
    <property type="match status" value="1"/>
</dbReference>
<evidence type="ECO:0000256" key="4">
    <source>
        <dbReference type="SAM" id="MobiDB-lite"/>
    </source>
</evidence>
<feature type="compositionally biased region" description="Basic and acidic residues" evidence="4">
    <location>
        <begin position="609"/>
        <end position="619"/>
    </location>
</feature>
<reference evidence="6 7" key="2">
    <citation type="submission" date="2019-01" db="EMBL/GenBank/DDBJ databases">
        <title>The decoding of complex shrimp genome reveals the adaptation for benthos swimmer, frequently molting mechanism and breeding impact on genome.</title>
        <authorList>
            <person name="Sun Y."/>
            <person name="Gao Y."/>
            <person name="Yu Y."/>
        </authorList>
    </citation>
    <scope>NUCLEOTIDE SEQUENCE [LARGE SCALE GENOMIC DNA]</scope>
    <source>
        <tissue evidence="6">Muscle</tissue>
    </source>
</reference>